<sequence length="96" mass="10451">MLHRPVKNISLNSHPRTAPDVVKFTVQNVQPWESSVTTATSRTTLPSVAAACKCIVNSVANLILTNPPILPSQPTRKPLISTLTNIINKSYEDSDT</sequence>
<comment type="caution">
    <text evidence="1">The sequence shown here is derived from an EMBL/GenBank/DDBJ whole genome shotgun (WGS) entry which is preliminary data.</text>
</comment>
<organism evidence="1 2">
    <name type="scientific">Pieris macdunnoughi</name>
    <dbReference type="NCBI Taxonomy" id="345717"/>
    <lineage>
        <taxon>Eukaryota</taxon>
        <taxon>Metazoa</taxon>
        <taxon>Ecdysozoa</taxon>
        <taxon>Arthropoda</taxon>
        <taxon>Hexapoda</taxon>
        <taxon>Insecta</taxon>
        <taxon>Pterygota</taxon>
        <taxon>Neoptera</taxon>
        <taxon>Endopterygota</taxon>
        <taxon>Lepidoptera</taxon>
        <taxon>Glossata</taxon>
        <taxon>Ditrysia</taxon>
        <taxon>Papilionoidea</taxon>
        <taxon>Pieridae</taxon>
        <taxon>Pierinae</taxon>
        <taxon>Pieris</taxon>
    </lineage>
</organism>
<evidence type="ECO:0000313" key="1">
    <source>
        <dbReference type="EMBL" id="CAF4798475.1"/>
    </source>
</evidence>
<dbReference type="EMBL" id="CAJOBZ010000005">
    <property type="protein sequence ID" value="CAF4798475.1"/>
    <property type="molecule type" value="Genomic_DNA"/>
</dbReference>
<evidence type="ECO:0000313" key="2">
    <source>
        <dbReference type="Proteomes" id="UP000663880"/>
    </source>
</evidence>
<keyword evidence="2" id="KW-1185">Reference proteome</keyword>
<accession>A0A821P8J6</accession>
<name>A0A821P8J6_9NEOP</name>
<dbReference type="AlphaFoldDB" id="A0A821P8J6"/>
<gene>
    <name evidence="1" type="ORF">PMACD_LOCUS3304</name>
</gene>
<dbReference type="Proteomes" id="UP000663880">
    <property type="component" value="Unassembled WGS sequence"/>
</dbReference>
<proteinExistence type="predicted"/>
<reference evidence="1" key="1">
    <citation type="submission" date="2021-02" db="EMBL/GenBank/DDBJ databases">
        <authorList>
            <person name="Steward A R."/>
        </authorList>
    </citation>
    <scope>NUCLEOTIDE SEQUENCE</scope>
</reference>
<protein>
    <submittedName>
        <fullName evidence="1">Uncharacterized protein</fullName>
    </submittedName>
</protein>